<name>A0AAV2H1T0_LYMST</name>
<evidence type="ECO:0000256" key="1">
    <source>
        <dbReference type="ARBA" id="ARBA00023125"/>
    </source>
</evidence>
<dbReference type="InterPro" id="IPR036910">
    <property type="entry name" value="HMG_box_dom_sf"/>
</dbReference>
<evidence type="ECO:0000259" key="4">
    <source>
        <dbReference type="PROSITE" id="PS50118"/>
    </source>
</evidence>
<dbReference type="PRINTS" id="PR00886">
    <property type="entry name" value="HIGHMOBLTY12"/>
</dbReference>
<feature type="non-terminal residue" evidence="5">
    <location>
        <position position="1"/>
    </location>
</feature>
<evidence type="ECO:0000313" key="6">
    <source>
        <dbReference type="Proteomes" id="UP001497497"/>
    </source>
</evidence>
<accession>A0AAV2H1T0</accession>
<dbReference type="Pfam" id="PF09011">
    <property type="entry name" value="HMG_box_2"/>
    <property type="match status" value="1"/>
</dbReference>
<reference evidence="5 6" key="1">
    <citation type="submission" date="2024-04" db="EMBL/GenBank/DDBJ databases">
        <authorList>
            <consortium name="Genoscope - CEA"/>
            <person name="William W."/>
        </authorList>
    </citation>
    <scope>NUCLEOTIDE SEQUENCE [LARGE SCALE GENOMIC DNA]</scope>
</reference>
<keyword evidence="6" id="KW-1185">Reference proteome</keyword>
<dbReference type="GO" id="GO:0005634">
    <property type="term" value="C:nucleus"/>
    <property type="evidence" value="ECO:0007669"/>
    <property type="project" value="UniProtKB-UniRule"/>
</dbReference>
<dbReference type="GO" id="GO:0006357">
    <property type="term" value="P:regulation of transcription by RNA polymerase II"/>
    <property type="evidence" value="ECO:0007669"/>
    <property type="project" value="TreeGrafter"/>
</dbReference>
<organism evidence="5 6">
    <name type="scientific">Lymnaea stagnalis</name>
    <name type="common">Great pond snail</name>
    <name type="synonym">Helix stagnalis</name>
    <dbReference type="NCBI Taxonomy" id="6523"/>
    <lineage>
        <taxon>Eukaryota</taxon>
        <taxon>Metazoa</taxon>
        <taxon>Spiralia</taxon>
        <taxon>Lophotrochozoa</taxon>
        <taxon>Mollusca</taxon>
        <taxon>Gastropoda</taxon>
        <taxon>Heterobranchia</taxon>
        <taxon>Euthyneura</taxon>
        <taxon>Panpulmonata</taxon>
        <taxon>Hygrophila</taxon>
        <taxon>Lymnaeoidea</taxon>
        <taxon>Lymnaeidae</taxon>
        <taxon>Lymnaea</taxon>
    </lineage>
</organism>
<feature type="region of interest" description="Disordered" evidence="3">
    <location>
        <begin position="182"/>
        <end position="211"/>
    </location>
</feature>
<dbReference type="SUPFAM" id="SSF47095">
    <property type="entry name" value="HMG-box"/>
    <property type="match status" value="2"/>
</dbReference>
<dbReference type="CDD" id="cd21978">
    <property type="entry name" value="HMG-box_HMGB_rpt1"/>
    <property type="match status" value="1"/>
</dbReference>
<dbReference type="PANTHER" id="PTHR48112">
    <property type="entry name" value="HIGH MOBILITY GROUP PROTEIN DSP1"/>
    <property type="match status" value="1"/>
</dbReference>
<keyword evidence="1 2" id="KW-0238">DNA-binding</keyword>
<dbReference type="InterPro" id="IPR050342">
    <property type="entry name" value="HMGB"/>
</dbReference>
<dbReference type="SMART" id="SM00398">
    <property type="entry name" value="HMG"/>
    <property type="match status" value="2"/>
</dbReference>
<dbReference type="Gene3D" id="1.10.30.10">
    <property type="entry name" value="High mobility group box domain"/>
    <property type="match status" value="2"/>
</dbReference>
<feature type="domain" description="HMG box" evidence="4">
    <location>
        <begin position="142"/>
        <end position="208"/>
    </location>
</feature>
<protein>
    <recommendedName>
        <fullName evidence="4">HMG box domain-containing protein</fullName>
    </recommendedName>
</protein>
<feature type="domain" description="HMG box" evidence="4">
    <location>
        <begin position="64"/>
        <end position="133"/>
    </location>
</feature>
<gene>
    <name evidence="5" type="ORF">GSLYS_00000396001</name>
</gene>
<evidence type="ECO:0000256" key="3">
    <source>
        <dbReference type="SAM" id="MobiDB-lite"/>
    </source>
</evidence>
<dbReference type="InterPro" id="IPR009071">
    <property type="entry name" value="HMG_box_dom"/>
</dbReference>
<dbReference type="Pfam" id="PF00505">
    <property type="entry name" value="HMG_box"/>
    <property type="match status" value="1"/>
</dbReference>
<dbReference type="EMBL" id="CAXITT010000003">
    <property type="protein sequence ID" value="CAL1526219.1"/>
    <property type="molecule type" value="Genomic_DNA"/>
</dbReference>
<proteinExistence type="predicted"/>
<dbReference type="AlphaFoldDB" id="A0AAV2H1T0"/>
<dbReference type="PANTHER" id="PTHR48112:SF22">
    <property type="entry name" value="MITOCHONDRIAL TRANSCRIPTION FACTOR A, ISOFORM B"/>
    <property type="match status" value="1"/>
</dbReference>
<keyword evidence="2" id="KW-0539">Nucleus</keyword>
<dbReference type="Proteomes" id="UP001497497">
    <property type="component" value="Unassembled WGS sequence"/>
</dbReference>
<sequence>VSLCYIVHVNSLFRLVVERHSVCSLCRSFTQSSLSLYRILFTMGRPKGSLGKNSKKKVKDANKPKRATSAYFYFLAQCRKEAAKAGKAPTKIAEFTKEASEKWRSLTTDKKKPFEAAAADDKKRYEQEMAAYKGKTVDPNKPKRPPTAYFLFLADFRIRMANKGIEHKELLKMAGEEWRALSNEDKKPYEKRALEESKKYESAMTDYRKVS</sequence>
<dbReference type="GO" id="GO:0003677">
    <property type="term" value="F:DNA binding"/>
    <property type="evidence" value="ECO:0007669"/>
    <property type="project" value="UniProtKB-UniRule"/>
</dbReference>
<feature type="DNA-binding region" description="HMG box" evidence="2">
    <location>
        <begin position="142"/>
        <end position="208"/>
    </location>
</feature>
<dbReference type="CDD" id="cd22005">
    <property type="entry name" value="HMG-box_AtHMGB1-like"/>
    <property type="match status" value="1"/>
</dbReference>
<feature type="DNA-binding region" description="HMG box" evidence="2">
    <location>
        <begin position="64"/>
        <end position="133"/>
    </location>
</feature>
<evidence type="ECO:0000256" key="2">
    <source>
        <dbReference type="PROSITE-ProRule" id="PRU00267"/>
    </source>
</evidence>
<comment type="caution">
    <text evidence="5">The sequence shown here is derived from an EMBL/GenBank/DDBJ whole genome shotgun (WGS) entry which is preliminary data.</text>
</comment>
<dbReference type="PROSITE" id="PS50118">
    <property type="entry name" value="HMG_BOX_2"/>
    <property type="match status" value="2"/>
</dbReference>
<evidence type="ECO:0000313" key="5">
    <source>
        <dbReference type="EMBL" id="CAL1526219.1"/>
    </source>
</evidence>